<keyword evidence="2" id="KW-1185">Reference proteome</keyword>
<name>A0ABN8LF01_9CNID</name>
<dbReference type="PANTHER" id="PTHR46704:SF9">
    <property type="entry name" value="BHLH DOMAIN-CONTAINING PROTEIN"/>
    <property type="match status" value="1"/>
</dbReference>
<organism evidence="1 2">
    <name type="scientific">Porites evermanni</name>
    <dbReference type="NCBI Taxonomy" id="104178"/>
    <lineage>
        <taxon>Eukaryota</taxon>
        <taxon>Metazoa</taxon>
        <taxon>Cnidaria</taxon>
        <taxon>Anthozoa</taxon>
        <taxon>Hexacorallia</taxon>
        <taxon>Scleractinia</taxon>
        <taxon>Fungiina</taxon>
        <taxon>Poritidae</taxon>
        <taxon>Porites</taxon>
    </lineage>
</organism>
<comment type="caution">
    <text evidence="1">The sequence shown here is derived from an EMBL/GenBank/DDBJ whole genome shotgun (WGS) entry which is preliminary data.</text>
</comment>
<evidence type="ECO:0000313" key="1">
    <source>
        <dbReference type="EMBL" id="CAH3015666.1"/>
    </source>
</evidence>
<evidence type="ECO:0008006" key="3">
    <source>
        <dbReference type="Google" id="ProtNLM"/>
    </source>
</evidence>
<reference evidence="1 2" key="1">
    <citation type="submission" date="2022-05" db="EMBL/GenBank/DDBJ databases">
        <authorList>
            <consortium name="Genoscope - CEA"/>
            <person name="William W."/>
        </authorList>
    </citation>
    <scope>NUCLEOTIDE SEQUENCE [LARGE SCALE GENOMIC DNA]</scope>
</reference>
<gene>
    <name evidence="1" type="ORF">PEVE_00019251</name>
</gene>
<dbReference type="Proteomes" id="UP001159427">
    <property type="component" value="Unassembled WGS sequence"/>
</dbReference>
<proteinExistence type="predicted"/>
<feature type="non-terminal residue" evidence="1">
    <location>
        <position position="386"/>
    </location>
</feature>
<sequence>MITAHSRAAFVDKCRKMTTNVQESQRRLHKEASPARMKRDEDDVKKVFEVISTWRNPFEPFEELLSLSSGYVASESMKADLLLAKEKGTTALTAFVEERLLADMVMTRILIEAGETARIDFVGDQYPANSIKNIERNKRGRDGERVINITNGQQFCPRQWRKFMAKGSNKTGLLNFLAREWSQNAVYAEKIKERTPFITHGDNCTKLSASDGTITACTVLELCSNQEEADTRMLLHANHASQNGHQHIAIRCNDVNELGYKLFCKSKNLQSHQLPPTKGALTYHLKRANYQAFLWKHALETQTDQAPDGHGWQMKEGQLEIYWTNQAPASDAVMELVCCGCKGLSQTRRCSCVVNSLPCTEACTCQDNCVNCVSKEDSEEDDDSDD</sequence>
<dbReference type="PANTHER" id="PTHR46704">
    <property type="entry name" value="CXC DOMAIN-CONTAINING PROTEIN-RELATED"/>
    <property type="match status" value="1"/>
</dbReference>
<accession>A0ABN8LF01</accession>
<dbReference type="EMBL" id="CALNXI010000026">
    <property type="protein sequence ID" value="CAH3015666.1"/>
    <property type="molecule type" value="Genomic_DNA"/>
</dbReference>
<protein>
    <recommendedName>
        <fullName evidence="3">Tesmin/TSO1-like CXC domain-containing protein</fullName>
    </recommendedName>
</protein>
<evidence type="ECO:0000313" key="2">
    <source>
        <dbReference type="Proteomes" id="UP001159427"/>
    </source>
</evidence>